<dbReference type="EMBL" id="AUZZ01008750">
    <property type="protein sequence ID" value="EQD36478.1"/>
    <property type="molecule type" value="Genomic_DNA"/>
</dbReference>
<comment type="caution">
    <text evidence="2">The sequence shown here is derived from an EMBL/GenBank/DDBJ whole genome shotgun (WGS) entry which is preliminary data.</text>
</comment>
<sequence>MEILWEPGPREHEQSLMARFDQRVRESGERVGAGYEGLWEWSTDHPDRFWPTLADFFEVRFASPWTRVLDGPMPATQWFPGATLNYAAYLLQGSRPGGLAIIFRNEEGLRITLTNEELREAVGALARDLEASGVG</sequence>
<evidence type="ECO:0000313" key="2">
    <source>
        <dbReference type="EMBL" id="EQD36478.1"/>
    </source>
</evidence>
<evidence type="ECO:0000259" key="1">
    <source>
        <dbReference type="Pfam" id="PF16177"/>
    </source>
</evidence>
<reference evidence="2" key="1">
    <citation type="submission" date="2013-08" db="EMBL/GenBank/DDBJ databases">
        <authorList>
            <person name="Mendez C."/>
            <person name="Richter M."/>
            <person name="Ferrer M."/>
            <person name="Sanchez J."/>
        </authorList>
    </citation>
    <scope>NUCLEOTIDE SEQUENCE</scope>
</reference>
<dbReference type="PANTHER" id="PTHR42921">
    <property type="entry name" value="ACETOACETYL-COA SYNTHETASE"/>
    <property type="match status" value="1"/>
</dbReference>
<dbReference type="Gene3D" id="3.40.50.12780">
    <property type="entry name" value="N-terminal domain of ligase-like"/>
    <property type="match status" value="1"/>
</dbReference>
<dbReference type="InterPro" id="IPR042099">
    <property type="entry name" value="ANL_N_sf"/>
</dbReference>
<dbReference type="GO" id="GO:0030729">
    <property type="term" value="F:acetoacetate-CoA ligase activity"/>
    <property type="evidence" value="ECO:0007669"/>
    <property type="project" value="TreeGrafter"/>
</dbReference>
<gene>
    <name evidence="2" type="ORF">B2A_12142</name>
</gene>
<protein>
    <submittedName>
        <fullName evidence="2">Acetoacetyl-CoA synthetase</fullName>
    </submittedName>
</protein>
<dbReference type="PANTHER" id="PTHR42921:SF1">
    <property type="entry name" value="ACETOACETYL-COA SYNTHETASE"/>
    <property type="match status" value="1"/>
</dbReference>
<organism evidence="2">
    <name type="scientific">mine drainage metagenome</name>
    <dbReference type="NCBI Taxonomy" id="410659"/>
    <lineage>
        <taxon>unclassified sequences</taxon>
        <taxon>metagenomes</taxon>
        <taxon>ecological metagenomes</taxon>
    </lineage>
</organism>
<reference evidence="2" key="2">
    <citation type="journal article" date="2014" name="ISME J.">
        <title>Microbial stratification in low pH oxic and suboxic macroscopic growths along an acid mine drainage.</title>
        <authorList>
            <person name="Mendez-Garcia C."/>
            <person name="Mesa V."/>
            <person name="Sprenger R.R."/>
            <person name="Richter M."/>
            <person name="Diez M.S."/>
            <person name="Solano J."/>
            <person name="Bargiela R."/>
            <person name="Golyshina O.V."/>
            <person name="Manteca A."/>
            <person name="Ramos J.L."/>
            <person name="Gallego J.R."/>
            <person name="Llorente I."/>
            <person name="Martins Dos Santos V.A."/>
            <person name="Jensen O.N."/>
            <person name="Pelaez A.I."/>
            <person name="Sanchez J."/>
            <person name="Ferrer M."/>
        </authorList>
    </citation>
    <scope>NUCLEOTIDE SEQUENCE</scope>
</reference>
<feature type="non-terminal residue" evidence="2">
    <location>
        <position position="135"/>
    </location>
</feature>
<name>T0YTI3_9ZZZZ</name>
<dbReference type="SUPFAM" id="SSF56801">
    <property type="entry name" value="Acetyl-CoA synthetase-like"/>
    <property type="match status" value="1"/>
</dbReference>
<feature type="domain" description="Acetyl-coenzyme A synthetase N-terminal" evidence="1">
    <location>
        <begin position="35"/>
        <end position="87"/>
    </location>
</feature>
<dbReference type="InterPro" id="IPR032387">
    <property type="entry name" value="ACAS_N"/>
</dbReference>
<dbReference type="Pfam" id="PF16177">
    <property type="entry name" value="ACAS_N"/>
    <property type="match status" value="1"/>
</dbReference>
<proteinExistence type="predicted"/>
<dbReference type="AlphaFoldDB" id="T0YTI3"/>
<accession>T0YTI3</accession>